<reference evidence="8" key="1">
    <citation type="submission" date="2021-01" db="EMBL/GenBank/DDBJ databases">
        <authorList>
            <consortium name="Genoscope - CEA"/>
            <person name="William W."/>
        </authorList>
    </citation>
    <scope>NUCLEOTIDE SEQUENCE</scope>
</reference>
<dbReference type="InterPro" id="IPR000719">
    <property type="entry name" value="Prot_kinase_dom"/>
</dbReference>
<dbReference type="Proteomes" id="UP000692954">
    <property type="component" value="Unassembled WGS sequence"/>
</dbReference>
<dbReference type="GO" id="GO:0005634">
    <property type="term" value="C:nucleus"/>
    <property type="evidence" value="ECO:0007669"/>
    <property type="project" value="TreeGrafter"/>
</dbReference>
<dbReference type="GO" id="GO:0005524">
    <property type="term" value="F:ATP binding"/>
    <property type="evidence" value="ECO:0007669"/>
    <property type="project" value="UniProtKB-UniRule"/>
</dbReference>
<evidence type="ECO:0000256" key="5">
    <source>
        <dbReference type="ARBA" id="ARBA00022840"/>
    </source>
</evidence>
<comment type="caution">
    <text evidence="8">The sequence shown here is derived from an EMBL/GenBank/DDBJ whole genome shotgun (WGS) entry which is preliminary data.</text>
</comment>
<dbReference type="PANTHER" id="PTHR24345">
    <property type="entry name" value="SERINE/THREONINE-PROTEIN KINASE PLK"/>
    <property type="match status" value="1"/>
</dbReference>
<dbReference type="PANTHER" id="PTHR24345:SF0">
    <property type="entry name" value="CELL CYCLE SERINE_THREONINE-PROTEIN KINASE CDC5_MSD2"/>
    <property type="match status" value="1"/>
</dbReference>
<evidence type="ECO:0000256" key="6">
    <source>
        <dbReference type="PROSITE-ProRule" id="PRU10141"/>
    </source>
</evidence>
<evidence type="ECO:0000259" key="7">
    <source>
        <dbReference type="PROSITE" id="PS50011"/>
    </source>
</evidence>
<feature type="binding site" evidence="6">
    <location>
        <position position="629"/>
    </location>
    <ligand>
        <name>ATP</name>
        <dbReference type="ChEBI" id="CHEBI:30616"/>
    </ligand>
</feature>
<dbReference type="InterPro" id="IPR017441">
    <property type="entry name" value="Protein_kinase_ATP_BS"/>
</dbReference>
<dbReference type="PROSITE" id="PS00107">
    <property type="entry name" value="PROTEIN_KINASE_ATP"/>
    <property type="match status" value="1"/>
</dbReference>
<organism evidence="8 9">
    <name type="scientific">Paramecium sonneborni</name>
    <dbReference type="NCBI Taxonomy" id="65129"/>
    <lineage>
        <taxon>Eukaryota</taxon>
        <taxon>Sar</taxon>
        <taxon>Alveolata</taxon>
        <taxon>Ciliophora</taxon>
        <taxon>Intramacronucleata</taxon>
        <taxon>Oligohymenophorea</taxon>
        <taxon>Peniculida</taxon>
        <taxon>Parameciidae</taxon>
        <taxon>Paramecium</taxon>
    </lineage>
</organism>
<keyword evidence="2" id="KW-0808">Transferase</keyword>
<accession>A0A8S1RLL4</accession>
<dbReference type="Pfam" id="PF00069">
    <property type="entry name" value="Pkinase"/>
    <property type="match status" value="1"/>
</dbReference>
<keyword evidence="1" id="KW-0723">Serine/threonine-protein kinase</keyword>
<dbReference type="PROSITE" id="PS00108">
    <property type="entry name" value="PROTEIN_KINASE_ST"/>
    <property type="match status" value="1"/>
</dbReference>
<keyword evidence="5 6" id="KW-0067">ATP-binding</keyword>
<dbReference type="InterPro" id="IPR008271">
    <property type="entry name" value="Ser/Thr_kinase_AS"/>
</dbReference>
<dbReference type="GO" id="GO:0004674">
    <property type="term" value="F:protein serine/threonine kinase activity"/>
    <property type="evidence" value="ECO:0007669"/>
    <property type="project" value="UniProtKB-KW"/>
</dbReference>
<name>A0A8S1RLL4_9CILI</name>
<proteinExistence type="predicted"/>
<dbReference type="EMBL" id="CAJJDN010000185">
    <property type="protein sequence ID" value="CAD8128273.1"/>
    <property type="molecule type" value="Genomic_DNA"/>
</dbReference>
<gene>
    <name evidence="8" type="ORF">PSON_ATCC_30995.1.T1850026</name>
</gene>
<evidence type="ECO:0000256" key="3">
    <source>
        <dbReference type="ARBA" id="ARBA00022741"/>
    </source>
</evidence>
<dbReference type="PROSITE" id="PS50011">
    <property type="entry name" value="PROTEIN_KINASE_DOM"/>
    <property type="match status" value="1"/>
</dbReference>
<evidence type="ECO:0000256" key="4">
    <source>
        <dbReference type="ARBA" id="ARBA00022777"/>
    </source>
</evidence>
<keyword evidence="4" id="KW-0418">Kinase</keyword>
<sequence length="853" mass="98931">MSDALNYLQSNISQTHEKLNNSIKKDKPVITQIVRQPSIHQIRISKNNRSSNNQSIPNKLCNQKQIHLQQLQKDYTSIESTILFHTQICVIDFTMLSLLTTPTIPINQLPITQEEQQQQEQQQEINHTVRLKAEIKLNEQMKQDYQILLKKDEDNNLNSLNLRTKSKMFGDLIVLNFIRKKADGNKINHSIQNISKLNKFKSDDQNSNPSKFPFIGKTSIQIQFQLQFNLALPSSPVILIQIKKDNFDDQTANKLNFSINLLNTQNETQNIRDQPISSKEIHVMIPLKQESKQHTLQSLSFTTNPFYDVEECFIQSFPSRTLQFQQIKFDTNSKESYYLKINQATIQSDQKIDMQAIKLNKKFQLYSLHKDKIENNQIQIQLSKTKIQEQTMIVGCLASKINPIKNLGKYCLTHDFFKDSKKQVKISFNQLNINSKQVHLLNKILLISQKPLNLITLQLDNCNETSKVVSEMIPVNLKNEIEVQFKDQIKTKEKPQYPTLLEMNRIKIERIKQIIIGVKFPKDQLKHDLDIKEEIEQGYGQQKVNDSPKFNYKSVNGSKIFDDTNLNDVVQLEKSRSSSIDKTTMNMQMSKNQSSVLNRFKKIKYLGRGKMSDVYSVIDKKTGMALALKIIQKSLIKSKGLTNLVSNEIKIQICLVHQNILKCFGVVDDIKQIALILELSDGTLYSLIRTQKLSRRQMINILFQILNAVNYLHYCGIIHRDIKPENILLCQDVIKLADLGISIRAKDCSQYCGTIGYMAPEIIQYKNYTSKVDCYSIGILIFEMMYQKLPTQMMGQIKNVEKDLLIDLMNNLIEHDQNNRFSCQQALNHEIFKEFKQNQFTKLELQKELIRIL</sequence>
<dbReference type="FunFam" id="3.30.200.20:FF:001020">
    <property type="entry name" value="Predicted protein"/>
    <property type="match status" value="1"/>
</dbReference>
<protein>
    <recommendedName>
        <fullName evidence="7">Protein kinase domain-containing protein</fullName>
    </recommendedName>
</protein>
<evidence type="ECO:0000256" key="2">
    <source>
        <dbReference type="ARBA" id="ARBA00022679"/>
    </source>
</evidence>
<dbReference type="AlphaFoldDB" id="A0A8S1RLL4"/>
<keyword evidence="3 6" id="KW-0547">Nucleotide-binding</keyword>
<dbReference type="FunFam" id="1.10.510.10:FF:001178">
    <property type="entry name" value="Uncharacterized protein"/>
    <property type="match status" value="1"/>
</dbReference>
<evidence type="ECO:0000313" key="8">
    <source>
        <dbReference type="EMBL" id="CAD8128273.1"/>
    </source>
</evidence>
<evidence type="ECO:0000313" key="9">
    <source>
        <dbReference type="Proteomes" id="UP000692954"/>
    </source>
</evidence>
<evidence type="ECO:0000256" key="1">
    <source>
        <dbReference type="ARBA" id="ARBA00022527"/>
    </source>
</evidence>
<dbReference type="SMART" id="SM00220">
    <property type="entry name" value="S_TKc"/>
    <property type="match status" value="1"/>
</dbReference>
<dbReference type="OrthoDB" id="306879at2759"/>
<keyword evidence="9" id="KW-1185">Reference proteome</keyword>
<feature type="domain" description="Protein kinase" evidence="7">
    <location>
        <begin position="600"/>
        <end position="832"/>
    </location>
</feature>